<dbReference type="Proteomes" id="UP000316621">
    <property type="component" value="Chromosome 6"/>
</dbReference>
<proteinExistence type="predicted"/>
<protein>
    <submittedName>
        <fullName evidence="1">Uncharacterized protein</fullName>
    </submittedName>
</protein>
<keyword evidence="2" id="KW-1185">Reference proteome</keyword>
<dbReference type="EMBL" id="CM010720">
    <property type="protein sequence ID" value="RZC65631.1"/>
    <property type="molecule type" value="Genomic_DNA"/>
</dbReference>
<dbReference type="Gramene" id="RZC65631">
    <property type="protein sequence ID" value="RZC65631"/>
    <property type="gene ID" value="C5167_009319"/>
</dbReference>
<name>A0A4Y7K053_PAPSO</name>
<reference evidence="1 2" key="1">
    <citation type="journal article" date="2018" name="Science">
        <title>The opium poppy genome and morphinan production.</title>
        <authorList>
            <person name="Guo L."/>
            <person name="Winzer T."/>
            <person name="Yang X."/>
            <person name="Li Y."/>
            <person name="Ning Z."/>
            <person name="He Z."/>
            <person name="Teodor R."/>
            <person name="Lu Y."/>
            <person name="Bowser T.A."/>
            <person name="Graham I.A."/>
            <person name="Ye K."/>
        </authorList>
    </citation>
    <scope>NUCLEOTIDE SEQUENCE [LARGE SCALE GENOMIC DNA]</scope>
    <source>
        <strain evidence="2">cv. HN1</strain>
        <tissue evidence="1">Leaves</tissue>
    </source>
</reference>
<evidence type="ECO:0000313" key="1">
    <source>
        <dbReference type="EMBL" id="RZC65631.1"/>
    </source>
</evidence>
<sequence>MEPGARPCSECPKCGSNKRKRKEKIYKISLPDTLKNDFCFTCTCGNEYSIGKRSSPIKCKGSDGAESIVNELSIGVFRSKHPFRCTCEKLYNICFFRL</sequence>
<evidence type="ECO:0000313" key="2">
    <source>
        <dbReference type="Proteomes" id="UP000316621"/>
    </source>
</evidence>
<accession>A0A4Y7K053</accession>
<organism evidence="1 2">
    <name type="scientific">Papaver somniferum</name>
    <name type="common">Opium poppy</name>
    <dbReference type="NCBI Taxonomy" id="3469"/>
    <lineage>
        <taxon>Eukaryota</taxon>
        <taxon>Viridiplantae</taxon>
        <taxon>Streptophyta</taxon>
        <taxon>Embryophyta</taxon>
        <taxon>Tracheophyta</taxon>
        <taxon>Spermatophyta</taxon>
        <taxon>Magnoliopsida</taxon>
        <taxon>Ranunculales</taxon>
        <taxon>Papaveraceae</taxon>
        <taxon>Papaveroideae</taxon>
        <taxon>Papaver</taxon>
    </lineage>
</organism>
<gene>
    <name evidence="1" type="ORF">C5167_009319</name>
</gene>
<dbReference type="AlphaFoldDB" id="A0A4Y7K053"/>